<keyword evidence="2" id="KW-1133">Transmembrane helix</keyword>
<dbReference type="AlphaFoldDB" id="A0A0A2MJI4"/>
<keyword evidence="2" id="KW-0472">Membrane</keyword>
<evidence type="ECO:0000313" key="4">
    <source>
        <dbReference type="Proteomes" id="UP000030152"/>
    </source>
</evidence>
<dbReference type="EMBL" id="JRLX01000001">
    <property type="protein sequence ID" value="KGO88490.1"/>
    <property type="molecule type" value="Genomic_DNA"/>
</dbReference>
<dbReference type="InterPro" id="IPR032272">
    <property type="entry name" value="DUF4834"/>
</dbReference>
<dbReference type="RefSeq" id="WP_020211502.1">
    <property type="nucleotide sequence ID" value="NZ_JRLX01000001.1"/>
</dbReference>
<evidence type="ECO:0000256" key="1">
    <source>
        <dbReference type="SAM" id="MobiDB-lite"/>
    </source>
</evidence>
<accession>A0A0A2MJI4</accession>
<organism evidence="3 4">
    <name type="scientific">Flavobacterium rivuli WB 3.3-2 = DSM 21788</name>
    <dbReference type="NCBI Taxonomy" id="1121895"/>
    <lineage>
        <taxon>Bacteria</taxon>
        <taxon>Pseudomonadati</taxon>
        <taxon>Bacteroidota</taxon>
        <taxon>Flavobacteriia</taxon>
        <taxon>Flavobacteriales</taxon>
        <taxon>Flavobacteriaceae</taxon>
        <taxon>Flavobacterium</taxon>
    </lineage>
</organism>
<sequence>MDTASFPGIIRTLFIIMLVYYAVRYFLRLLAPTIVQQVVKKAGENLYQQQQQQQYNYQQDQESKTREERPKEKKKVGEYIDFEEID</sequence>
<keyword evidence="2" id="KW-0812">Transmembrane</keyword>
<comment type="caution">
    <text evidence="3">The sequence shown here is derived from an EMBL/GenBank/DDBJ whole genome shotgun (WGS) entry which is preliminary data.</text>
</comment>
<gene>
    <name evidence="3" type="ORF">Q765_00870</name>
</gene>
<feature type="compositionally biased region" description="Basic and acidic residues" evidence="1">
    <location>
        <begin position="61"/>
        <end position="77"/>
    </location>
</feature>
<protein>
    <recommendedName>
        <fullName evidence="5">DUF4834 domain-containing protein</fullName>
    </recommendedName>
</protein>
<dbReference type="eggNOG" id="ENOG5033BIV">
    <property type="taxonomic scope" value="Bacteria"/>
</dbReference>
<feature type="region of interest" description="Disordered" evidence="1">
    <location>
        <begin position="52"/>
        <end position="77"/>
    </location>
</feature>
<feature type="transmembrane region" description="Helical" evidence="2">
    <location>
        <begin position="6"/>
        <end position="27"/>
    </location>
</feature>
<reference evidence="3 4" key="1">
    <citation type="submission" date="2013-09" db="EMBL/GenBank/DDBJ databases">
        <authorList>
            <person name="Zeng Z."/>
            <person name="Chen C."/>
        </authorList>
    </citation>
    <scope>NUCLEOTIDE SEQUENCE [LARGE SCALE GENOMIC DNA]</scope>
    <source>
        <strain evidence="3 4">WB 3.3-2</strain>
    </source>
</reference>
<keyword evidence="4" id="KW-1185">Reference proteome</keyword>
<proteinExistence type="predicted"/>
<evidence type="ECO:0008006" key="5">
    <source>
        <dbReference type="Google" id="ProtNLM"/>
    </source>
</evidence>
<name>A0A0A2MJI4_9FLAO</name>
<evidence type="ECO:0000256" key="2">
    <source>
        <dbReference type="SAM" id="Phobius"/>
    </source>
</evidence>
<dbReference type="OrthoDB" id="1123055at2"/>
<evidence type="ECO:0000313" key="3">
    <source>
        <dbReference type="EMBL" id="KGO88490.1"/>
    </source>
</evidence>
<dbReference type="STRING" id="1121895.GCA_000378485_00380"/>
<dbReference type="Pfam" id="PF16118">
    <property type="entry name" value="DUF4834"/>
    <property type="match status" value="1"/>
</dbReference>
<dbReference type="Proteomes" id="UP000030152">
    <property type="component" value="Unassembled WGS sequence"/>
</dbReference>